<protein>
    <submittedName>
        <fullName evidence="1 2">Uncharacterized protein</fullName>
    </submittedName>
</protein>
<evidence type="ECO:0000313" key="1">
    <source>
        <dbReference type="EMBL" id="ELT90060.1"/>
    </source>
</evidence>
<name>R7T8V4_CAPTE</name>
<organism evidence="1">
    <name type="scientific">Capitella teleta</name>
    <name type="common">Polychaete worm</name>
    <dbReference type="NCBI Taxonomy" id="283909"/>
    <lineage>
        <taxon>Eukaryota</taxon>
        <taxon>Metazoa</taxon>
        <taxon>Spiralia</taxon>
        <taxon>Lophotrochozoa</taxon>
        <taxon>Annelida</taxon>
        <taxon>Polychaeta</taxon>
        <taxon>Sedentaria</taxon>
        <taxon>Scolecida</taxon>
        <taxon>Capitellidae</taxon>
        <taxon>Capitella</taxon>
    </lineage>
</organism>
<reference evidence="1 3" key="2">
    <citation type="journal article" date="2013" name="Nature">
        <title>Insights into bilaterian evolution from three spiralian genomes.</title>
        <authorList>
            <person name="Simakov O."/>
            <person name="Marletaz F."/>
            <person name="Cho S.J."/>
            <person name="Edsinger-Gonzales E."/>
            <person name="Havlak P."/>
            <person name="Hellsten U."/>
            <person name="Kuo D.H."/>
            <person name="Larsson T."/>
            <person name="Lv J."/>
            <person name="Arendt D."/>
            <person name="Savage R."/>
            <person name="Osoegawa K."/>
            <person name="de Jong P."/>
            <person name="Grimwood J."/>
            <person name="Chapman J.A."/>
            <person name="Shapiro H."/>
            <person name="Aerts A."/>
            <person name="Otillar R.P."/>
            <person name="Terry A.Y."/>
            <person name="Boore J.L."/>
            <person name="Grigoriev I.V."/>
            <person name="Lindberg D.R."/>
            <person name="Seaver E.C."/>
            <person name="Weisblat D.A."/>
            <person name="Putnam N.H."/>
            <person name="Rokhsar D.S."/>
        </authorList>
    </citation>
    <scope>NUCLEOTIDE SEQUENCE</scope>
    <source>
        <strain evidence="1 3">I ESC-2004</strain>
    </source>
</reference>
<accession>R7T8V4</accession>
<sequence>MTCEHHEGSTLLLDTQHSTFPCSRMGPISHGSFGIIHLDLGLKLPCFVEGDICSCIADAAVKDPFLVHLITAAANDEHAIYSAEHSGASPLSMVDDIDNAFLSSLELLAIGHDANDCGLRCPPRRMLGLVWAAIPYYLLKRHQGNVISSFRSRDLGCNVGVSGRIWNDCDVIEASGWFLKRVGGGTTQRSCMSTHISCKEHQVKDSTYHD</sequence>
<reference evidence="3" key="1">
    <citation type="submission" date="2012-12" db="EMBL/GenBank/DDBJ databases">
        <authorList>
            <person name="Hellsten U."/>
            <person name="Grimwood J."/>
            <person name="Chapman J.A."/>
            <person name="Shapiro H."/>
            <person name="Aerts A."/>
            <person name="Otillar R.P."/>
            <person name="Terry A.Y."/>
            <person name="Boore J.L."/>
            <person name="Simakov O."/>
            <person name="Marletaz F."/>
            <person name="Cho S.-J."/>
            <person name="Edsinger-Gonzales E."/>
            <person name="Havlak P."/>
            <person name="Kuo D.-H."/>
            <person name="Larsson T."/>
            <person name="Lv J."/>
            <person name="Arendt D."/>
            <person name="Savage R."/>
            <person name="Osoegawa K."/>
            <person name="de Jong P."/>
            <person name="Lindberg D.R."/>
            <person name="Seaver E.C."/>
            <person name="Weisblat D.A."/>
            <person name="Putnam N.H."/>
            <person name="Grigoriev I.V."/>
            <person name="Rokhsar D.S."/>
        </authorList>
    </citation>
    <scope>NUCLEOTIDE SEQUENCE</scope>
    <source>
        <strain evidence="3">I ESC-2004</strain>
    </source>
</reference>
<gene>
    <name evidence="1" type="ORF">CAPTEDRAFT_206436</name>
</gene>
<dbReference type="HOGENOM" id="CLU_1311174_0_0_1"/>
<evidence type="ECO:0000313" key="3">
    <source>
        <dbReference type="Proteomes" id="UP000014760"/>
    </source>
</evidence>
<evidence type="ECO:0000313" key="2">
    <source>
        <dbReference type="EnsemblMetazoa" id="CapteP206436"/>
    </source>
</evidence>
<dbReference type="EnsemblMetazoa" id="CapteT206436">
    <property type="protein sequence ID" value="CapteP206436"/>
    <property type="gene ID" value="CapteG206436"/>
</dbReference>
<proteinExistence type="predicted"/>
<dbReference type="Proteomes" id="UP000014760">
    <property type="component" value="Unassembled WGS sequence"/>
</dbReference>
<dbReference type="EMBL" id="AMQN01003175">
    <property type="status" value="NOT_ANNOTATED_CDS"/>
    <property type="molecule type" value="Genomic_DNA"/>
</dbReference>
<keyword evidence="3" id="KW-1185">Reference proteome</keyword>
<dbReference type="EMBL" id="KB311062">
    <property type="protein sequence ID" value="ELT90060.1"/>
    <property type="molecule type" value="Genomic_DNA"/>
</dbReference>
<dbReference type="AlphaFoldDB" id="R7T8V4"/>
<reference evidence="2" key="3">
    <citation type="submission" date="2015-06" db="UniProtKB">
        <authorList>
            <consortium name="EnsemblMetazoa"/>
        </authorList>
    </citation>
    <scope>IDENTIFICATION</scope>
</reference>